<dbReference type="CDD" id="cd00637">
    <property type="entry name" value="7tm_classA_rhodopsin-like"/>
    <property type="match status" value="1"/>
</dbReference>
<keyword evidence="2 5" id="KW-0812">Transmembrane</keyword>
<dbReference type="OrthoDB" id="8759131at2759"/>
<dbReference type="Ensembl" id="ENSSFOT00015007537.2">
    <property type="protein sequence ID" value="ENSSFOP00015007427.2"/>
    <property type="gene ID" value="ENSSFOG00015004882.2"/>
</dbReference>
<name>A0A8C9UZ05_SCLFO</name>
<organism evidence="7 8">
    <name type="scientific">Scleropages formosus</name>
    <name type="common">Asian bonytongue</name>
    <name type="synonym">Osteoglossum formosum</name>
    <dbReference type="NCBI Taxonomy" id="113540"/>
    <lineage>
        <taxon>Eukaryota</taxon>
        <taxon>Metazoa</taxon>
        <taxon>Chordata</taxon>
        <taxon>Craniata</taxon>
        <taxon>Vertebrata</taxon>
        <taxon>Euteleostomi</taxon>
        <taxon>Actinopterygii</taxon>
        <taxon>Neopterygii</taxon>
        <taxon>Teleostei</taxon>
        <taxon>Osteoglossocephala</taxon>
        <taxon>Osteoglossomorpha</taxon>
        <taxon>Osteoglossiformes</taxon>
        <taxon>Osteoglossidae</taxon>
        <taxon>Scleropages</taxon>
    </lineage>
</organism>
<dbReference type="Gene3D" id="1.20.1070.10">
    <property type="entry name" value="Rhodopsin 7-helix transmembrane proteins"/>
    <property type="match status" value="1"/>
</dbReference>
<dbReference type="GO" id="GO:0005549">
    <property type="term" value="F:odorant binding"/>
    <property type="evidence" value="ECO:0007669"/>
    <property type="project" value="TreeGrafter"/>
</dbReference>
<evidence type="ECO:0000313" key="7">
    <source>
        <dbReference type="Ensembl" id="ENSSFOP00015007427.2"/>
    </source>
</evidence>
<keyword evidence="8" id="KW-1185">Reference proteome</keyword>
<dbReference type="Proteomes" id="UP000694397">
    <property type="component" value="Chromosome 10"/>
</dbReference>
<dbReference type="GO" id="GO:0004930">
    <property type="term" value="F:G protein-coupled receptor activity"/>
    <property type="evidence" value="ECO:0007669"/>
    <property type="project" value="InterPro"/>
</dbReference>
<evidence type="ECO:0000256" key="5">
    <source>
        <dbReference type="SAM" id="Phobius"/>
    </source>
</evidence>
<accession>A0A8C9UZ05</accession>
<dbReference type="InterPro" id="IPR052921">
    <property type="entry name" value="GPCR1_Superfamily_Member"/>
</dbReference>
<dbReference type="PANTHER" id="PTHR26451">
    <property type="entry name" value="G_PROTEIN_RECEP_F1_2 DOMAIN-CONTAINING PROTEIN"/>
    <property type="match status" value="1"/>
</dbReference>
<feature type="transmembrane region" description="Helical" evidence="5">
    <location>
        <begin position="252"/>
        <end position="267"/>
    </location>
</feature>
<sequence>MQQIKEQVFVVQVLVGIFLYVNSFLIFTFFQKQIFYTTTRYILFAHSLICDWVFLFMTDLLLLFTYFLVTMPAGLCVLICVIMIILTFSTPLTLTAMSVERYVAICLPLRHAELCIPHRAGVCILIIQALSIIQSVIVLPIFIASVPLSFFSTQRICSVEMIVVHKWQSHLKSASAQFYFLVMSVAIIFTYVKIMEAAKMASTKNKQSISKGLKTVILHGFQLCLSLIQLWFPFVEVAVMDISLGIYVKLRYFDYVVGVRCPLIYGLRDHHFCIVLKYYLVKCFHCVVIIIMSLIFFDLAHCIAADGTLSHSQNISVVF</sequence>
<evidence type="ECO:0000259" key="6">
    <source>
        <dbReference type="PROSITE" id="PS50262"/>
    </source>
</evidence>
<protein>
    <recommendedName>
        <fullName evidence="6">G-protein coupled receptors family 1 profile domain-containing protein</fullName>
    </recommendedName>
</protein>
<keyword evidence="4 5" id="KW-0472">Membrane</keyword>
<feature type="domain" description="G-protein coupled receptors family 1 profile" evidence="6">
    <location>
        <begin position="21"/>
        <end position="265"/>
    </location>
</feature>
<dbReference type="PANTHER" id="PTHR26451:SF886">
    <property type="entry name" value="GROWTH HORMONE SECRETAGOGUE RECEPTOR TYPE 1-LIKE-RELATED"/>
    <property type="match status" value="1"/>
</dbReference>
<keyword evidence="3 5" id="KW-1133">Transmembrane helix</keyword>
<evidence type="ECO:0000256" key="1">
    <source>
        <dbReference type="ARBA" id="ARBA00004370"/>
    </source>
</evidence>
<dbReference type="GO" id="GO:0016020">
    <property type="term" value="C:membrane"/>
    <property type="evidence" value="ECO:0007669"/>
    <property type="project" value="UniProtKB-SubCell"/>
</dbReference>
<evidence type="ECO:0000256" key="3">
    <source>
        <dbReference type="ARBA" id="ARBA00022989"/>
    </source>
</evidence>
<reference evidence="7 8" key="1">
    <citation type="submission" date="2019-04" db="EMBL/GenBank/DDBJ databases">
        <authorList>
            <consortium name="Wellcome Sanger Institute Data Sharing"/>
        </authorList>
    </citation>
    <scope>NUCLEOTIDE SEQUENCE [LARGE SCALE GENOMIC DNA]</scope>
</reference>
<feature type="transmembrane region" description="Helical" evidence="5">
    <location>
        <begin position="176"/>
        <end position="194"/>
    </location>
</feature>
<feature type="transmembrane region" description="Helical" evidence="5">
    <location>
        <begin position="42"/>
        <end position="69"/>
    </location>
</feature>
<feature type="transmembrane region" description="Helical" evidence="5">
    <location>
        <begin position="215"/>
        <end position="232"/>
    </location>
</feature>
<evidence type="ECO:0000256" key="2">
    <source>
        <dbReference type="ARBA" id="ARBA00022692"/>
    </source>
</evidence>
<reference evidence="7" key="2">
    <citation type="submission" date="2025-08" db="UniProtKB">
        <authorList>
            <consortium name="Ensembl"/>
        </authorList>
    </citation>
    <scope>IDENTIFICATION</scope>
</reference>
<feature type="transmembrane region" description="Helical" evidence="5">
    <location>
        <begin position="75"/>
        <end position="99"/>
    </location>
</feature>
<feature type="transmembrane region" description="Helical" evidence="5">
    <location>
        <begin position="12"/>
        <end position="30"/>
    </location>
</feature>
<dbReference type="PROSITE" id="PS50262">
    <property type="entry name" value="G_PROTEIN_RECEP_F1_2"/>
    <property type="match status" value="1"/>
</dbReference>
<reference evidence="7" key="3">
    <citation type="submission" date="2025-09" db="UniProtKB">
        <authorList>
            <consortium name="Ensembl"/>
        </authorList>
    </citation>
    <scope>IDENTIFICATION</scope>
</reference>
<dbReference type="AlphaFoldDB" id="A0A8C9UZ05"/>
<dbReference type="GO" id="GO:0004984">
    <property type="term" value="F:olfactory receptor activity"/>
    <property type="evidence" value="ECO:0007669"/>
    <property type="project" value="TreeGrafter"/>
</dbReference>
<feature type="transmembrane region" description="Helical" evidence="5">
    <location>
        <begin position="279"/>
        <end position="297"/>
    </location>
</feature>
<dbReference type="FunFam" id="1.20.1070.10:FF:000096">
    <property type="entry name" value="Odorant receptor 131-2"/>
    <property type="match status" value="1"/>
</dbReference>
<evidence type="ECO:0000256" key="4">
    <source>
        <dbReference type="ARBA" id="ARBA00023136"/>
    </source>
</evidence>
<proteinExistence type="predicted"/>
<dbReference type="InterPro" id="IPR000276">
    <property type="entry name" value="GPCR_Rhodpsn"/>
</dbReference>
<comment type="subcellular location">
    <subcellularLocation>
        <location evidence="1">Membrane</location>
    </subcellularLocation>
</comment>
<dbReference type="GeneTree" id="ENSGT00940000163324"/>
<evidence type="ECO:0000313" key="8">
    <source>
        <dbReference type="Proteomes" id="UP000694397"/>
    </source>
</evidence>
<dbReference type="SUPFAM" id="SSF81321">
    <property type="entry name" value="Family A G protein-coupled receptor-like"/>
    <property type="match status" value="1"/>
</dbReference>
<dbReference type="Pfam" id="PF00001">
    <property type="entry name" value="7tm_1"/>
    <property type="match status" value="1"/>
</dbReference>
<feature type="transmembrane region" description="Helical" evidence="5">
    <location>
        <begin position="120"/>
        <end position="143"/>
    </location>
</feature>
<dbReference type="InterPro" id="IPR017452">
    <property type="entry name" value="GPCR_Rhodpsn_7TM"/>
</dbReference>